<comment type="subcellular location">
    <subcellularLocation>
        <location evidence="2">Endoplasmic reticulum membrane</location>
        <topology evidence="2">Single-pass membrane protein</topology>
    </subcellularLocation>
</comment>
<keyword evidence="8" id="KW-0746">Sphingolipid metabolism</keyword>
<evidence type="ECO:0000256" key="17">
    <source>
        <dbReference type="RuleBase" id="RU000382"/>
    </source>
</evidence>
<dbReference type="Gene3D" id="3.90.1150.10">
    <property type="entry name" value="Aspartate Aminotransferase, domain 1"/>
    <property type="match status" value="1"/>
</dbReference>
<gene>
    <name evidence="19" type="ORF">BCR35DRAFT_316720</name>
</gene>
<dbReference type="GO" id="GO:0030149">
    <property type="term" value="P:sphingolipid catabolic process"/>
    <property type="evidence" value="ECO:0007669"/>
    <property type="project" value="TreeGrafter"/>
</dbReference>
<evidence type="ECO:0000256" key="8">
    <source>
        <dbReference type="ARBA" id="ARBA00022919"/>
    </source>
</evidence>
<proteinExistence type="inferred from homology"/>
<dbReference type="InterPro" id="IPR015421">
    <property type="entry name" value="PyrdxlP-dep_Trfase_major"/>
</dbReference>
<dbReference type="GO" id="GO:0019752">
    <property type="term" value="P:carboxylic acid metabolic process"/>
    <property type="evidence" value="ECO:0007669"/>
    <property type="project" value="InterPro"/>
</dbReference>
<evidence type="ECO:0000313" key="19">
    <source>
        <dbReference type="EMBL" id="ORY92826.1"/>
    </source>
</evidence>
<sequence>MPSHRTLGTTDEQMTASKPSDLDQATLDIAAKVIKNGGIDRELALPEKGLSAAQVSQALAALSEIPNTKWSNGRVSGAVYHGGEDMAKIWVEAFSRFEVSNPLHADCFPGVRKMESEIVSMALTLFNSPLPSSAIDQTGGAGCTTSGGTESILMACKTYRDRARVEKGIKEPEMIIPLSAHAAFDKAGEFFGIKVHHVPVDEETRQVDVAQVAALINENTIFLVGSAPNFPDGAIDDIPALSELALKYDLGLHVDCCLGSFLVPFVEKAGYPMLPFDFRVPGVTSISCDTHKYGFAPKGSSIIMYRSKHLRSFMFSVMPTWPGGVYATTGVAGSRPGAIIAGAWASMQYMGIDGYLESCREIVGAAKAIVKGIKSDFPELYVLGNPLVSVVAFASKTISIADVGAAMAARGWHLNTLQHPVAIHIACTRLTVPAVDEFLGDLRFAVDSASPIKVEDDDQVALYGLGGSSEMKNELVTKMSKRYLDVLYS</sequence>
<name>A0A1Y2G4E9_9BASI</name>
<evidence type="ECO:0000256" key="6">
    <source>
        <dbReference type="ARBA" id="ARBA00022824"/>
    </source>
</evidence>
<evidence type="ECO:0000256" key="12">
    <source>
        <dbReference type="ARBA" id="ARBA00023239"/>
    </source>
</evidence>
<dbReference type="OrthoDB" id="10254570at2759"/>
<evidence type="ECO:0000256" key="9">
    <source>
        <dbReference type="ARBA" id="ARBA00022989"/>
    </source>
</evidence>
<dbReference type="GO" id="GO:0005789">
    <property type="term" value="C:endoplasmic reticulum membrane"/>
    <property type="evidence" value="ECO:0007669"/>
    <property type="project" value="UniProtKB-SubCell"/>
</dbReference>
<dbReference type="EC" id="4.1.2.27" evidence="14"/>
<comment type="pathway">
    <text evidence="4">Sphingolipid metabolism.</text>
</comment>
<evidence type="ECO:0000256" key="2">
    <source>
        <dbReference type="ARBA" id="ARBA00004389"/>
    </source>
</evidence>
<dbReference type="InterPro" id="IPR002129">
    <property type="entry name" value="PyrdxlP-dep_de-COase"/>
</dbReference>
<keyword evidence="10" id="KW-0443">Lipid metabolism</keyword>
<evidence type="ECO:0000256" key="10">
    <source>
        <dbReference type="ARBA" id="ARBA00023098"/>
    </source>
</evidence>
<evidence type="ECO:0000256" key="4">
    <source>
        <dbReference type="ARBA" id="ARBA00004991"/>
    </source>
</evidence>
<evidence type="ECO:0000256" key="1">
    <source>
        <dbReference type="ARBA" id="ARBA00001933"/>
    </source>
</evidence>
<keyword evidence="6" id="KW-0256">Endoplasmic reticulum</keyword>
<dbReference type="STRING" id="106004.A0A1Y2G4E9"/>
<dbReference type="AlphaFoldDB" id="A0A1Y2G4E9"/>
<evidence type="ECO:0000313" key="20">
    <source>
        <dbReference type="Proteomes" id="UP000193467"/>
    </source>
</evidence>
<dbReference type="InterPro" id="IPR015424">
    <property type="entry name" value="PyrdxlP-dep_Trfase"/>
</dbReference>
<keyword evidence="11" id="KW-0472">Membrane</keyword>
<comment type="cofactor">
    <cofactor evidence="1 16 17">
        <name>pyridoxal 5'-phosphate</name>
        <dbReference type="ChEBI" id="CHEBI:597326"/>
    </cofactor>
</comment>
<organism evidence="19 20">
    <name type="scientific">Leucosporidium creatinivorum</name>
    <dbReference type="NCBI Taxonomy" id="106004"/>
    <lineage>
        <taxon>Eukaryota</taxon>
        <taxon>Fungi</taxon>
        <taxon>Dikarya</taxon>
        <taxon>Basidiomycota</taxon>
        <taxon>Pucciniomycotina</taxon>
        <taxon>Microbotryomycetes</taxon>
        <taxon>Leucosporidiales</taxon>
        <taxon>Leucosporidium</taxon>
    </lineage>
</organism>
<dbReference type="Gene3D" id="3.40.640.10">
    <property type="entry name" value="Type I PLP-dependent aspartate aminotransferase-like (Major domain)"/>
    <property type="match status" value="1"/>
</dbReference>
<feature type="compositionally biased region" description="Polar residues" evidence="18">
    <location>
        <begin position="1"/>
        <end position="18"/>
    </location>
</feature>
<evidence type="ECO:0000256" key="18">
    <source>
        <dbReference type="SAM" id="MobiDB-lite"/>
    </source>
</evidence>
<evidence type="ECO:0000256" key="11">
    <source>
        <dbReference type="ARBA" id="ARBA00023136"/>
    </source>
</evidence>
<dbReference type="Gene3D" id="6.10.140.2150">
    <property type="match status" value="1"/>
</dbReference>
<keyword evidence="5" id="KW-0812">Transmembrane</keyword>
<dbReference type="InterPro" id="IPR050477">
    <property type="entry name" value="GrpII_AminoAcid_Decarb"/>
</dbReference>
<reference evidence="19 20" key="1">
    <citation type="submission" date="2016-07" db="EMBL/GenBank/DDBJ databases">
        <title>Pervasive Adenine N6-methylation of Active Genes in Fungi.</title>
        <authorList>
            <consortium name="DOE Joint Genome Institute"/>
            <person name="Mondo S.J."/>
            <person name="Dannebaum R.O."/>
            <person name="Kuo R.C."/>
            <person name="Labutti K."/>
            <person name="Haridas S."/>
            <person name="Kuo A."/>
            <person name="Salamov A."/>
            <person name="Ahrendt S.R."/>
            <person name="Lipzen A."/>
            <person name="Sullivan W."/>
            <person name="Andreopoulos W.B."/>
            <person name="Clum A."/>
            <person name="Lindquist E."/>
            <person name="Daum C."/>
            <person name="Ramamoorthy G.K."/>
            <person name="Gryganskyi A."/>
            <person name="Culley D."/>
            <person name="Magnuson J.K."/>
            <person name="James T.Y."/>
            <person name="O'Malley M.A."/>
            <person name="Stajich J.E."/>
            <person name="Spatafora J.W."/>
            <person name="Visel A."/>
            <person name="Grigoriev I.V."/>
        </authorList>
    </citation>
    <scope>NUCLEOTIDE SEQUENCE [LARGE SCALE GENOMIC DNA]</scope>
    <source>
        <strain evidence="19 20">62-1032</strain>
    </source>
</reference>
<dbReference type="InterPro" id="IPR015422">
    <property type="entry name" value="PyrdxlP-dep_Trfase_small"/>
</dbReference>
<keyword evidence="19" id="KW-0808">Transferase</keyword>
<dbReference type="SUPFAM" id="SSF53383">
    <property type="entry name" value="PLP-dependent transferases"/>
    <property type="match status" value="1"/>
</dbReference>
<evidence type="ECO:0000256" key="7">
    <source>
        <dbReference type="ARBA" id="ARBA00022898"/>
    </source>
</evidence>
<keyword evidence="20" id="KW-1185">Reference proteome</keyword>
<dbReference type="PANTHER" id="PTHR42735">
    <property type="match status" value="1"/>
</dbReference>
<evidence type="ECO:0000256" key="3">
    <source>
        <dbReference type="ARBA" id="ARBA00004760"/>
    </source>
</evidence>
<evidence type="ECO:0000256" key="5">
    <source>
        <dbReference type="ARBA" id="ARBA00022692"/>
    </source>
</evidence>
<dbReference type="GO" id="GO:0030170">
    <property type="term" value="F:pyridoxal phosphate binding"/>
    <property type="evidence" value="ECO:0007669"/>
    <property type="project" value="InterPro"/>
</dbReference>
<dbReference type="InParanoid" id="A0A1Y2G4E9"/>
<keyword evidence="7 16" id="KW-0663">Pyridoxal phosphate</keyword>
<comment type="pathway">
    <text evidence="3">Lipid metabolism; sphingolipid metabolism.</text>
</comment>
<dbReference type="GO" id="GO:0016740">
    <property type="term" value="F:transferase activity"/>
    <property type="evidence" value="ECO:0007669"/>
    <property type="project" value="UniProtKB-KW"/>
</dbReference>
<dbReference type="FunFam" id="3.40.640.10:FF:000020">
    <property type="entry name" value="sphingosine-1-phosphate lyase 1"/>
    <property type="match status" value="1"/>
</dbReference>
<keyword evidence="9" id="KW-1133">Transmembrane helix</keyword>
<dbReference type="PANTHER" id="PTHR42735:SF6">
    <property type="entry name" value="SPHINGOSINE-1-PHOSPHATE LYASE 1"/>
    <property type="match status" value="1"/>
</dbReference>
<evidence type="ECO:0000256" key="16">
    <source>
        <dbReference type="PIRSR" id="PIRSR602129-50"/>
    </source>
</evidence>
<dbReference type="GO" id="GO:0008117">
    <property type="term" value="F:sphinganine-1-phosphate aldolase activity"/>
    <property type="evidence" value="ECO:0007669"/>
    <property type="project" value="UniProtKB-EC"/>
</dbReference>
<comment type="similarity">
    <text evidence="13">Belongs to the group II decarboxylase family. Sphingosine-1-phosphate lyase subfamily.</text>
</comment>
<evidence type="ECO:0000256" key="15">
    <source>
        <dbReference type="ARBA" id="ARBA00042568"/>
    </source>
</evidence>
<comment type="caution">
    <text evidence="19">The sequence shown here is derived from an EMBL/GenBank/DDBJ whole genome shotgun (WGS) entry which is preliminary data.</text>
</comment>
<evidence type="ECO:0000256" key="13">
    <source>
        <dbReference type="ARBA" id="ARBA00038302"/>
    </source>
</evidence>
<feature type="region of interest" description="Disordered" evidence="18">
    <location>
        <begin position="1"/>
        <end position="21"/>
    </location>
</feature>
<keyword evidence="12 17" id="KW-0456">Lyase</keyword>
<feature type="modified residue" description="N6-(pyridoxal phosphate)lysine" evidence="16">
    <location>
        <position position="292"/>
    </location>
</feature>
<evidence type="ECO:0000256" key="14">
    <source>
        <dbReference type="ARBA" id="ARBA00038965"/>
    </source>
</evidence>
<accession>A0A1Y2G4E9</accession>
<dbReference type="Pfam" id="PF00282">
    <property type="entry name" value="Pyridoxal_deC"/>
    <property type="match status" value="1"/>
</dbReference>
<protein>
    <recommendedName>
        <fullName evidence="14">sphinganine-1-phosphate aldolase</fullName>
        <ecNumber evidence="14">4.1.2.27</ecNumber>
    </recommendedName>
    <alternativeName>
        <fullName evidence="15">Sphingosine-1-phosphate aldolase</fullName>
    </alternativeName>
</protein>
<dbReference type="EMBL" id="MCGR01000001">
    <property type="protein sequence ID" value="ORY92826.1"/>
    <property type="molecule type" value="Genomic_DNA"/>
</dbReference>
<dbReference type="Proteomes" id="UP000193467">
    <property type="component" value="Unassembled WGS sequence"/>
</dbReference>